<evidence type="ECO:0000256" key="4">
    <source>
        <dbReference type="ARBA" id="ARBA00023242"/>
    </source>
</evidence>
<feature type="region of interest" description="Disordered" evidence="6">
    <location>
        <begin position="599"/>
        <end position="636"/>
    </location>
</feature>
<feature type="compositionally biased region" description="Polar residues" evidence="6">
    <location>
        <begin position="749"/>
        <end position="759"/>
    </location>
</feature>
<dbReference type="PANTHER" id="PTHR10015:SF427">
    <property type="entry name" value="HEAT SHOCK FACTOR PROTEIN"/>
    <property type="match status" value="1"/>
</dbReference>
<dbReference type="Pfam" id="PF00447">
    <property type="entry name" value="HSF_DNA-bind"/>
    <property type="match status" value="1"/>
</dbReference>
<organism evidence="8 9">
    <name type="scientific">Tilletiopsis washingtonensis</name>
    <dbReference type="NCBI Taxonomy" id="58919"/>
    <lineage>
        <taxon>Eukaryota</taxon>
        <taxon>Fungi</taxon>
        <taxon>Dikarya</taxon>
        <taxon>Basidiomycota</taxon>
        <taxon>Ustilaginomycotina</taxon>
        <taxon>Exobasidiomycetes</taxon>
        <taxon>Entylomatales</taxon>
        <taxon>Entylomatales incertae sedis</taxon>
        <taxon>Tilletiopsis</taxon>
    </lineage>
</organism>
<feature type="region of interest" description="Disordered" evidence="6">
    <location>
        <begin position="674"/>
        <end position="759"/>
    </location>
</feature>
<keyword evidence="4" id="KW-0539">Nucleus</keyword>
<comment type="similarity">
    <text evidence="2 5">Belongs to the HSF family.</text>
</comment>
<feature type="compositionally biased region" description="Low complexity" evidence="6">
    <location>
        <begin position="400"/>
        <end position="424"/>
    </location>
</feature>
<feature type="compositionally biased region" description="Acidic residues" evidence="6">
    <location>
        <begin position="185"/>
        <end position="206"/>
    </location>
</feature>
<dbReference type="GO" id="GO:0003700">
    <property type="term" value="F:DNA-binding transcription factor activity"/>
    <property type="evidence" value="ECO:0007669"/>
    <property type="project" value="InterPro"/>
</dbReference>
<feature type="compositionally biased region" description="Pro residues" evidence="6">
    <location>
        <begin position="278"/>
        <end position="288"/>
    </location>
</feature>
<reference evidence="8 9" key="1">
    <citation type="journal article" date="2018" name="Mol. Biol. Evol.">
        <title>Broad Genomic Sampling Reveals a Smut Pathogenic Ancestry of the Fungal Clade Ustilaginomycotina.</title>
        <authorList>
            <person name="Kijpornyongpan T."/>
            <person name="Mondo S.J."/>
            <person name="Barry K."/>
            <person name="Sandor L."/>
            <person name="Lee J."/>
            <person name="Lipzen A."/>
            <person name="Pangilinan J."/>
            <person name="LaButti K."/>
            <person name="Hainaut M."/>
            <person name="Henrissat B."/>
            <person name="Grigoriev I.V."/>
            <person name="Spatafora J.W."/>
            <person name="Aime M.C."/>
        </authorList>
    </citation>
    <scope>NUCLEOTIDE SEQUENCE [LARGE SCALE GENOMIC DNA]</scope>
    <source>
        <strain evidence="8 9">MCA 4186</strain>
    </source>
</reference>
<dbReference type="InterPro" id="IPR000232">
    <property type="entry name" value="HSF_DNA-bd"/>
</dbReference>
<feature type="compositionally biased region" description="Low complexity" evidence="6">
    <location>
        <begin position="153"/>
        <end position="167"/>
    </location>
</feature>
<feature type="compositionally biased region" description="Low complexity" evidence="6">
    <location>
        <begin position="326"/>
        <end position="356"/>
    </location>
</feature>
<dbReference type="GO" id="GO:0043565">
    <property type="term" value="F:sequence-specific DNA binding"/>
    <property type="evidence" value="ECO:0007669"/>
    <property type="project" value="InterPro"/>
</dbReference>
<feature type="compositionally biased region" description="Acidic residues" evidence="6">
    <location>
        <begin position="932"/>
        <end position="941"/>
    </location>
</feature>
<feature type="compositionally biased region" description="Polar residues" evidence="6">
    <location>
        <begin position="111"/>
        <end position="124"/>
    </location>
</feature>
<evidence type="ECO:0000256" key="5">
    <source>
        <dbReference type="RuleBase" id="RU004020"/>
    </source>
</evidence>
<dbReference type="STRING" id="58919.A0A316Z5C6"/>
<evidence type="ECO:0000259" key="7">
    <source>
        <dbReference type="SMART" id="SM00415"/>
    </source>
</evidence>
<dbReference type="InterPro" id="IPR036390">
    <property type="entry name" value="WH_DNA-bd_sf"/>
</dbReference>
<feature type="region of interest" description="Disordered" evidence="6">
    <location>
        <begin position="1"/>
        <end position="140"/>
    </location>
</feature>
<sequence length="941" mass="95248">MATVAPRTRGPTRSPQRQTGFCVPAVAQTGLSGSAADGDTDMDDQSGEQPRQQPMAIPKLAASPPAGAASLPASSHSPAELPTPPDGVSLAPGSRGLAAPVGAARAVPSKPGTTPTLGSFSHTPGSVGGASSSGAGSWDARRTSAQHLFGLSASSRSSAASNSGARLQPYLSTSYRTSAERGGDIDDDDDDDDSVTDDMEMDEADDVFGWSPRGVSGASPSVTGGAASERLQATRYTSATPAPLGDADDSAGVFSFSSPCFEARSLENGDGDVDSLAPPTPPSPPLPPSNGSGASSAARLSANAARARRLMSPGWTAATLSRMTLGSSEVSSSPNGSGAGPSRPSRPPLSGSSASAFAVQSRSLPSSAGGPLTAAQQRRLSFGRRPPPPLASNSYSYTQAANGSASPASSGLYVSRAAAASASRSRSRSRQRTVMPEGTPRLSSSAALEGEVDDDETDDEMLLDDADGGGGGAYGLASQATIRGRRAPSVDASPNGNGASALSARLMPPHTPQQAAPWTPQPTTTMSASFERAYAHMAPGGSALARGYSSERHHYSHGHHAPSAGAHALALSRHHPYATSPGGAGSPLTVGGFAAYSPSGAAGARPINRRGSSQQPSSAGFVGTPPASSLGAGTPGSSLYGASPRIVSTGTGPPLYAFGDEASRAAAVAGGAFSPPAAAATSSTPSRSLLSTSASSRGSANSSQPRRAARKSRGGAESDDESTAPETASTTPATGSSVPRSSAPVAASNTTSVAGENPEMTQVNAIRERLGGAANCSAFISKLWYLMCHPELYAQYIRWSEAGDSIILFSDTDVANEFAAEVLPRLFKHGNNASFVRQLNLYGFQRVPSSRLLDAAEQKAAKRPGGLRGVSGISTALQLYGPHSSFAHPRFLKDEEQRLPSMKPRSSKKPKKGAAAAAPAAAVEADTSAVVESDDDDDLAL</sequence>
<dbReference type="PRINTS" id="PR00056">
    <property type="entry name" value="HSFDOMAIN"/>
</dbReference>
<comment type="subcellular location">
    <subcellularLocation>
        <location evidence="1">Nucleus</location>
    </subcellularLocation>
</comment>
<dbReference type="InterPro" id="IPR036388">
    <property type="entry name" value="WH-like_DNA-bd_sf"/>
</dbReference>
<proteinExistence type="inferred from homology"/>
<feature type="compositionally biased region" description="Low complexity" evidence="6">
    <location>
        <begin position="289"/>
        <end position="305"/>
    </location>
</feature>
<dbReference type="GO" id="GO:0005634">
    <property type="term" value="C:nucleus"/>
    <property type="evidence" value="ECO:0007669"/>
    <property type="project" value="UniProtKB-SubCell"/>
</dbReference>
<dbReference type="SUPFAM" id="SSF46785">
    <property type="entry name" value="Winged helix' DNA-binding domain"/>
    <property type="match status" value="1"/>
</dbReference>
<evidence type="ECO:0000313" key="9">
    <source>
        <dbReference type="Proteomes" id="UP000245946"/>
    </source>
</evidence>
<feature type="compositionally biased region" description="Low complexity" evidence="6">
    <location>
        <begin position="674"/>
        <end position="703"/>
    </location>
</feature>
<dbReference type="SMART" id="SM00415">
    <property type="entry name" value="HSF"/>
    <property type="match status" value="1"/>
</dbReference>
<keyword evidence="9" id="KW-1185">Reference proteome</keyword>
<dbReference type="Gene3D" id="1.10.10.10">
    <property type="entry name" value="Winged helix-like DNA-binding domain superfamily/Winged helix DNA-binding domain"/>
    <property type="match status" value="1"/>
</dbReference>
<keyword evidence="3" id="KW-0238">DNA-binding</keyword>
<feature type="compositionally biased region" description="Low complexity" evidence="6">
    <location>
        <begin position="512"/>
        <end position="524"/>
    </location>
</feature>
<protein>
    <recommendedName>
        <fullName evidence="7">HSF-type DNA-binding domain-containing protein</fullName>
    </recommendedName>
</protein>
<feature type="region of interest" description="Disordered" evidence="6">
    <location>
        <begin position="323"/>
        <end position="524"/>
    </location>
</feature>
<feature type="compositionally biased region" description="Acidic residues" evidence="6">
    <location>
        <begin position="450"/>
        <end position="467"/>
    </location>
</feature>
<evidence type="ECO:0000256" key="2">
    <source>
        <dbReference type="ARBA" id="ARBA00006403"/>
    </source>
</evidence>
<dbReference type="PANTHER" id="PTHR10015">
    <property type="entry name" value="HEAT SHOCK TRANSCRIPTION FACTOR"/>
    <property type="match status" value="1"/>
</dbReference>
<evidence type="ECO:0000256" key="6">
    <source>
        <dbReference type="SAM" id="MobiDB-lite"/>
    </source>
</evidence>
<dbReference type="EMBL" id="KZ819300">
    <property type="protein sequence ID" value="PWN96162.1"/>
    <property type="molecule type" value="Genomic_DNA"/>
</dbReference>
<feature type="region of interest" description="Disordered" evidence="6">
    <location>
        <begin position="153"/>
        <end position="308"/>
    </location>
</feature>
<feature type="domain" description="HSF-type DNA-binding" evidence="7">
    <location>
        <begin position="775"/>
        <end position="905"/>
    </location>
</feature>
<feature type="compositionally biased region" description="Low complexity" evidence="6">
    <location>
        <begin position="913"/>
        <end position="929"/>
    </location>
</feature>
<feature type="compositionally biased region" description="Low complexity" evidence="6">
    <location>
        <begin position="724"/>
        <end position="748"/>
    </location>
</feature>
<dbReference type="AlphaFoldDB" id="A0A316Z5C6"/>
<name>A0A316Z5C6_9BASI</name>
<gene>
    <name evidence="8" type="ORF">FA09DRAFT_331416</name>
</gene>
<feature type="compositionally biased region" description="Low complexity" evidence="6">
    <location>
        <begin position="60"/>
        <end position="80"/>
    </location>
</feature>
<feature type="region of interest" description="Disordered" evidence="6">
    <location>
        <begin position="541"/>
        <end position="565"/>
    </location>
</feature>
<evidence type="ECO:0000313" key="8">
    <source>
        <dbReference type="EMBL" id="PWN96162.1"/>
    </source>
</evidence>
<dbReference type="OrthoDB" id="60033at2759"/>
<evidence type="ECO:0000256" key="3">
    <source>
        <dbReference type="ARBA" id="ARBA00023125"/>
    </source>
</evidence>
<dbReference type="GeneID" id="37270560"/>
<accession>A0A316Z5C6</accession>
<dbReference type="Proteomes" id="UP000245946">
    <property type="component" value="Unassembled WGS sequence"/>
</dbReference>
<dbReference type="RefSeq" id="XP_025596441.1">
    <property type="nucleotide sequence ID" value="XM_025743016.1"/>
</dbReference>
<evidence type="ECO:0000256" key="1">
    <source>
        <dbReference type="ARBA" id="ARBA00004123"/>
    </source>
</evidence>
<feature type="region of interest" description="Disordered" evidence="6">
    <location>
        <begin position="891"/>
        <end position="941"/>
    </location>
</feature>